<dbReference type="Gene3D" id="1.10.220.100">
    <property type="entry name" value="conserved c-terminal region of ge- 1"/>
    <property type="match status" value="1"/>
</dbReference>
<feature type="region of interest" description="Disordered" evidence="6">
    <location>
        <begin position="184"/>
        <end position="214"/>
    </location>
</feature>
<dbReference type="GO" id="GO:0000932">
    <property type="term" value="C:P-body"/>
    <property type="evidence" value="ECO:0007669"/>
    <property type="project" value="UniProtKB-SubCell"/>
</dbReference>
<protein>
    <recommendedName>
        <fullName evidence="7">EDC4-like protein pdc1 beta-propeller domain-containing protein</fullName>
    </recommendedName>
</protein>
<dbReference type="InterPro" id="IPR015943">
    <property type="entry name" value="WD40/YVTN_repeat-like_dom_sf"/>
</dbReference>
<dbReference type="PANTHER" id="PTHR15598:SF5">
    <property type="entry name" value="ENHANCER OF MRNA-DECAPPING PROTEIN 4"/>
    <property type="match status" value="1"/>
</dbReference>
<comment type="caution">
    <text evidence="8">The sequence shown here is derived from an EMBL/GenBank/DDBJ whole genome shotgun (WGS) entry which is preliminary data.</text>
</comment>
<keyword evidence="9" id="KW-1185">Reference proteome</keyword>
<evidence type="ECO:0000256" key="2">
    <source>
        <dbReference type="ARBA" id="ARBA00009639"/>
    </source>
</evidence>
<keyword evidence="5" id="KW-0677">Repeat</keyword>
<feature type="compositionally biased region" description="Low complexity" evidence="6">
    <location>
        <begin position="1356"/>
        <end position="1371"/>
    </location>
</feature>
<name>A0A9P4SD93_9PEZI</name>
<dbReference type="GO" id="GO:0031087">
    <property type="term" value="P:deadenylation-independent decapping of nuclear-transcribed mRNA"/>
    <property type="evidence" value="ECO:0007669"/>
    <property type="project" value="InterPro"/>
</dbReference>
<feature type="compositionally biased region" description="Basic and acidic residues" evidence="6">
    <location>
        <begin position="195"/>
        <end position="205"/>
    </location>
</feature>
<dbReference type="PANTHER" id="PTHR15598">
    <property type="entry name" value="ENHANCER OF MRNA-DECAPPING PROTEIN 4"/>
    <property type="match status" value="1"/>
</dbReference>
<feature type="domain" description="EDC4-like protein pdc1 beta-propeller" evidence="7">
    <location>
        <begin position="692"/>
        <end position="879"/>
    </location>
</feature>
<evidence type="ECO:0000313" key="9">
    <source>
        <dbReference type="Proteomes" id="UP000799429"/>
    </source>
</evidence>
<evidence type="ECO:0000256" key="5">
    <source>
        <dbReference type="ARBA" id="ARBA00022737"/>
    </source>
</evidence>
<feature type="compositionally biased region" description="Basic and acidic residues" evidence="6">
    <location>
        <begin position="990"/>
        <end position="999"/>
    </location>
</feature>
<evidence type="ECO:0000313" key="8">
    <source>
        <dbReference type="EMBL" id="KAF2840259.1"/>
    </source>
</evidence>
<feature type="compositionally biased region" description="Low complexity" evidence="6">
    <location>
        <begin position="47"/>
        <end position="58"/>
    </location>
</feature>
<feature type="region of interest" description="Disordered" evidence="6">
    <location>
        <begin position="1356"/>
        <end position="1383"/>
    </location>
</feature>
<feature type="region of interest" description="Disordered" evidence="6">
    <location>
        <begin position="313"/>
        <end position="347"/>
    </location>
</feature>
<feature type="compositionally biased region" description="Polar residues" evidence="6">
    <location>
        <begin position="127"/>
        <end position="145"/>
    </location>
</feature>
<evidence type="ECO:0000256" key="1">
    <source>
        <dbReference type="ARBA" id="ARBA00004201"/>
    </source>
</evidence>
<feature type="region of interest" description="Disordered" evidence="6">
    <location>
        <begin position="967"/>
        <end position="1027"/>
    </location>
</feature>
<comment type="subcellular location">
    <subcellularLocation>
        <location evidence="1">Cytoplasm</location>
        <location evidence="1">P-body</location>
    </subcellularLocation>
</comment>
<feature type="region of interest" description="Disordered" evidence="6">
    <location>
        <begin position="620"/>
        <end position="642"/>
    </location>
</feature>
<comment type="similarity">
    <text evidence="2">Belongs to the WD repeat EDC4 family.</text>
</comment>
<evidence type="ECO:0000259" key="7">
    <source>
        <dbReference type="Pfam" id="PF24106"/>
    </source>
</evidence>
<dbReference type="InterPro" id="IPR036322">
    <property type="entry name" value="WD40_repeat_dom_sf"/>
</dbReference>
<feature type="compositionally biased region" description="Polar residues" evidence="6">
    <location>
        <begin position="260"/>
        <end position="284"/>
    </location>
</feature>
<feature type="compositionally biased region" description="Polar residues" evidence="6">
    <location>
        <begin position="1000"/>
        <end position="1017"/>
    </location>
</feature>
<feature type="compositionally biased region" description="Polar residues" evidence="6">
    <location>
        <begin position="231"/>
        <end position="241"/>
    </location>
</feature>
<keyword evidence="3" id="KW-0963">Cytoplasm</keyword>
<feature type="compositionally biased region" description="Polar residues" evidence="6">
    <location>
        <begin position="967"/>
        <end position="978"/>
    </location>
</feature>
<accession>A0A9P4SD93</accession>
<feature type="region of interest" description="Disordered" evidence="6">
    <location>
        <begin position="1"/>
        <end position="169"/>
    </location>
</feature>
<dbReference type="SUPFAM" id="SSF50978">
    <property type="entry name" value="WD40 repeat-like"/>
    <property type="match status" value="1"/>
</dbReference>
<feature type="compositionally biased region" description="Polar residues" evidence="6">
    <location>
        <begin position="1074"/>
        <end position="1083"/>
    </location>
</feature>
<dbReference type="Proteomes" id="UP000799429">
    <property type="component" value="Unassembled WGS sequence"/>
</dbReference>
<proteinExistence type="inferred from homology"/>
<evidence type="ECO:0000256" key="3">
    <source>
        <dbReference type="ARBA" id="ARBA00022490"/>
    </source>
</evidence>
<gene>
    <name evidence="8" type="ORF">M501DRAFT_1010407</name>
</gene>
<feature type="compositionally biased region" description="Polar residues" evidence="6">
    <location>
        <begin position="1090"/>
        <end position="1117"/>
    </location>
</feature>
<feature type="compositionally biased region" description="Polar residues" evidence="6">
    <location>
        <begin position="103"/>
        <end position="118"/>
    </location>
</feature>
<organism evidence="8 9">
    <name type="scientific">Patellaria atrata CBS 101060</name>
    <dbReference type="NCBI Taxonomy" id="1346257"/>
    <lineage>
        <taxon>Eukaryota</taxon>
        <taxon>Fungi</taxon>
        <taxon>Dikarya</taxon>
        <taxon>Ascomycota</taxon>
        <taxon>Pezizomycotina</taxon>
        <taxon>Dothideomycetes</taxon>
        <taxon>Dothideomycetes incertae sedis</taxon>
        <taxon>Patellariales</taxon>
        <taxon>Patellariaceae</taxon>
        <taxon>Patellaria</taxon>
    </lineage>
</organism>
<feature type="region of interest" description="Disordered" evidence="6">
    <location>
        <begin position="1045"/>
        <end position="1117"/>
    </location>
</feature>
<dbReference type="InterPro" id="IPR044938">
    <property type="entry name" value="EDC4_C_sf"/>
</dbReference>
<dbReference type="Pfam" id="PF24106">
    <property type="entry name" value="Beta-prop_EDC4L"/>
    <property type="match status" value="1"/>
</dbReference>
<sequence length="1520" mass="166121">MADLQELFARLKSTNNPATTSNQQPSSTIDQSTRSQSGLDQNHNYRPPSVSSPLFSPSPGGPQPHHASAIMSPNTSALPTPLPEQNVATPAGDRTANLLNLLKFSQNNQGPAPSQSPFPSVERRASHNLSQASQADNNVIQGRTTSASDLSPPSASPVPSRPEMRGERSTLAMENPQDFLLKLLNQPKPTQGDPLTRRHTDKSHQSVEPQLPEVEVDDLAQDLADAKLENVDSNPATTQQKQRSHPTIFGVDEPHAFEPPSTNKSSIFTYVNPFEQLSASSPRNRTPKPEAKSGSTTPKIDILKNSGNIAAADASLPTQTAHKHSASDTLSSPINLPPSMPNHPHRDNAEMLERESVVQAVSEVGKQVDKQIEEALAAADVGAAESNTLEAAVPKDDVSIDELEQAVHEVAVEAKEELKNEDSRREFKSSLPKPLADAVEEVINEAAQENVADDWESADAEDNATKNGEYLVRVYNFPIRPFVAIDINRLQEPPLSLRPDNILDVARLKKPFEQIDRTLVVATKNFIVYALPKSGPKSGGFRLIQQDTGQYKQVFANTNERIFNLSICAPAIGGPAAASILQDAETILATGIDGTVYWAMSSTKDPDLFTEKRLEDTGLIFPPSQAHDDNTSGGQLKTRAKKSNRHPEFFGLGRGRCIYIIWPQMARDRRYMDTKTRVCDTVKYLAERQLQITIGKAGKDFAFSEDDTTIVSLDKAGKMKFWDIRELTNSAFNSTPGSFPSYDIRTPLLTLSTCSPSDKSWPTSVFFVDKERPCVKGIACRYLIVGMKQNHTLQLWDLCLLKPVQEINFPHENESDPICSIGYHPRTGVIVVGHPTRNSIYFIHLSAPVYNLSPMRQARFIEYVATKSNKIPKPESTAIMSGVREFSFASKGQLRSVEILNDPINANTGPEESPALFELYVMHSKGVTCMSIKREDLGWSQNNRVLHPVDAQSEGAITVSELRSFSVSTADSSTTGETPEQPEPATPSRTTRESSKKETAASSRVTQTQNPEQSIRASTLAKVESKQDAARAAILNGADKTEKIEKFEKSEKKKKKRGAGAETTSQPPIAPSLVNPSLATPSSYAMAAQRTASPAMQSTAAPEVGLTSQPAESSKQPEFSFKDLKKLESGISTEITKALNGEFESLYRRIDEDKRVQDAASAAKQDAVLRLVSSTLTDNVEKSLSRIISENLRSGLLPPLSEVVVGAIERGLKEALSQAVHSVVPREIRSSLPIAISRALQEPDVLQIISDLVSTKVASIVDSHLATALSTTIVPTFTSNAISAAQNIATEVERRVGEQLREAEVQRQTDSTKIEQLTSLVHRLSETIQSMAASQADFQGEILKLQSQVGSSASRDAPAISSAAATPTRAATPPPEKTDEDRERDEITAMLRNGQYEEGTIRWLQCGYQGSLFDTLFIRVNPNYIKSLSPLVALSISAAVTASLETNISERLQWLEMVFNSIDPRDPELEEVTPKIMDVLSQRLQGAYMQVAEGSPQNPILRKISQLARRAIDLKALALS</sequence>
<dbReference type="InterPro" id="IPR045152">
    <property type="entry name" value="EDC4-like"/>
</dbReference>
<evidence type="ECO:0000256" key="4">
    <source>
        <dbReference type="ARBA" id="ARBA00022574"/>
    </source>
</evidence>
<dbReference type="OrthoDB" id="21128at2759"/>
<evidence type="ECO:0000256" key="6">
    <source>
        <dbReference type="SAM" id="MobiDB-lite"/>
    </source>
</evidence>
<dbReference type="EMBL" id="MU006093">
    <property type="protein sequence ID" value="KAF2840259.1"/>
    <property type="molecule type" value="Genomic_DNA"/>
</dbReference>
<dbReference type="Gene3D" id="2.130.10.10">
    <property type="entry name" value="YVTN repeat-like/Quinoprotein amine dehydrogenase"/>
    <property type="match status" value="1"/>
</dbReference>
<dbReference type="InterPro" id="IPR055393">
    <property type="entry name" value="Beta-prop_EDC4L"/>
</dbReference>
<reference evidence="8" key="1">
    <citation type="journal article" date="2020" name="Stud. Mycol.">
        <title>101 Dothideomycetes genomes: a test case for predicting lifestyles and emergence of pathogens.</title>
        <authorList>
            <person name="Haridas S."/>
            <person name="Albert R."/>
            <person name="Binder M."/>
            <person name="Bloem J."/>
            <person name="Labutti K."/>
            <person name="Salamov A."/>
            <person name="Andreopoulos B."/>
            <person name="Baker S."/>
            <person name="Barry K."/>
            <person name="Bills G."/>
            <person name="Bluhm B."/>
            <person name="Cannon C."/>
            <person name="Castanera R."/>
            <person name="Culley D."/>
            <person name="Daum C."/>
            <person name="Ezra D."/>
            <person name="Gonzalez J."/>
            <person name="Henrissat B."/>
            <person name="Kuo A."/>
            <person name="Liang C."/>
            <person name="Lipzen A."/>
            <person name="Lutzoni F."/>
            <person name="Magnuson J."/>
            <person name="Mondo S."/>
            <person name="Nolan M."/>
            <person name="Ohm R."/>
            <person name="Pangilinan J."/>
            <person name="Park H.-J."/>
            <person name="Ramirez L."/>
            <person name="Alfaro M."/>
            <person name="Sun H."/>
            <person name="Tritt A."/>
            <person name="Yoshinaga Y."/>
            <person name="Zwiers L.-H."/>
            <person name="Turgeon B."/>
            <person name="Goodwin S."/>
            <person name="Spatafora J."/>
            <person name="Crous P."/>
            <person name="Grigoriev I."/>
        </authorList>
    </citation>
    <scope>NUCLEOTIDE SEQUENCE</scope>
    <source>
        <strain evidence="8">CBS 101060</strain>
    </source>
</reference>
<feature type="compositionally biased region" description="Polar residues" evidence="6">
    <location>
        <begin position="12"/>
        <end position="44"/>
    </location>
</feature>
<keyword evidence="4" id="KW-0853">WD repeat</keyword>
<feature type="region of interest" description="Disordered" evidence="6">
    <location>
        <begin position="229"/>
        <end position="301"/>
    </location>
</feature>